<name>A0A6P1T0B7_9RHOB</name>
<dbReference type="InterPro" id="IPR045387">
    <property type="entry name" value="DUF6524"/>
</dbReference>
<dbReference type="EMBL" id="CP046620">
    <property type="protein sequence ID" value="QHQ35073.1"/>
    <property type="molecule type" value="Genomic_DNA"/>
</dbReference>
<accession>A0A6P1T0B7</accession>
<keyword evidence="1" id="KW-0812">Transmembrane</keyword>
<dbReference type="KEGG" id="amaq:GO499_07620"/>
<organism evidence="2 3">
    <name type="scientific">Algicella marina</name>
    <dbReference type="NCBI Taxonomy" id="2683284"/>
    <lineage>
        <taxon>Bacteria</taxon>
        <taxon>Pseudomonadati</taxon>
        <taxon>Pseudomonadota</taxon>
        <taxon>Alphaproteobacteria</taxon>
        <taxon>Rhodobacterales</taxon>
        <taxon>Paracoccaceae</taxon>
        <taxon>Algicella</taxon>
    </lineage>
</organism>
<proteinExistence type="predicted"/>
<feature type="transmembrane region" description="Helical" evidence="1">
    <location>
        <begin position="35"/>
        <end position="57"/>
    </location>
</feature>
<dbReference type="AlphaFoldDB" id="A0A6P1T0B7"/>
<feature type="transmembrane region" description="Helical" evidence="1">
    <location>
        <begin position="96"/>
        <end position="118"/>
    </location>
</feature>
<evidence type="ECO:0000256" key="1">
    <source>
        <dbReference type="SAM" id="Phobius"/>
    </source>
</evidence>
<evidence type="ECO:0000313" key="2">
    <source>
        <dbReference type="EMBL" id="QHQ35073.1"/>
    </source>
</evidence>
<keyword evidence="1" id="KW-0472">Membrane</keyword>
<reference evidence="2 3" key="1">
    <citation type="submission" date="2019-12" db="EMBL/GenBank/DDBJ databases">
        <title>Complete genome sequence of Algicella marina strain 9Alg 56(T) isolated from the red alga Tichocarpus crinitus.</title>
        <authorList>
            <person name="Kim S.-G."/>
            <person name="Nedashkovskaya O.I."/>
        </authorList>
    </citation>
    <scope>NUCLEOTIDE SEQUENCE [LARGE SCALE GENOMIC DNA]</scope>
    <source>
        <strain evidence="2 3">9Alg 56</strain>
    </source>
</reference>
<keyword evidence="3" id="KW-1185">Reference proteome</keyword>
<dbReference type="RefSeq" id="WP_161861638.1">
    <property type="nucleotide sequence ID" value="NZ_CP046620.1"/>
</dbReference>
<gene>
    <name evidence="2" type="ORF">GO499_07620</name>
</gene>
<feature type="transmembrane region" description="Helical" evidence="1">
    <location>
        <begin position="64"/>
        <end position="84"/>
    </location>
</feature>
<evidence type="ECO:0000313" key="3">
    <source>
        <dbReference type="Proteomes" id="UP000464495"/>
    </source>
</evidence>
<dbReference type="Pfam" id="PF20134">
    <property type="entry name" value="DUF6524"/>
    <property type="match status" value="1"/>
</dbReference>
<dbReference type="Proteomes" id="UP000464495">
    <property type="component" value="Chromosome"/>
</dbReference>
<protein>
    <submittedName>
        <fullName evidence="2">Uncharacterized protein</fullName>
    </submittedName>
</protein>
<sequence length="133" mass="14494">MLVSLLLRWLAAFVLVVITYNPTELNYVRWALGDGAASLPLVILFGVILLVGYVIFLRATFRSIGGLGILLVVALVGAFLWVLYDFNIISLENPGALTWIGLVAVSFIMGVGLSWSIIRRGLSGQLDVDDVEE</sequence>
<keyword evidence="1" id="KW-1133">Transmembrane helix</keyword>